<protein>
    <submittedName>
        <fullName evidence="1">Unannotated protein</fullName>
    </submittedName>
</protein>
<proteinExistence type="predicted"/>
<sequence length="105" mass="11511">MATVRLRRGAQEDVAKADGSQLSAIANGLKKLQVSPDLRGEALGDNLAGYRKLVLGSRKLRIVYKYDPLEDLVIVIAIGRRRDEEVYKLALSRISDDSADSLGDI</sequence>
<name>A0A6J6D1W4_9ZZZZ</name>
<dbReference type="Gene3D" id="3.30.2310.20">
    <property type="entry name" value="RelE-like"/>
    <property type="match status" value="1"/>
</dbReference>
<dbReference type="AlphaFoldDB" id="A0A6J6D1W4"/>
<dbReference type="EMBL" id="CAEZSZ010000067">
    <property type="protein sequence ID" value="CAB4556619.1"/>
    <property type="molecule type" value="Genomic_DNA"/>
</dbReference>
<gene>
    <name evidence="1" type="ORF">UFOPK1561_00639</name>
</gene>
<dbReference type="InterPro" id="IPR035093">
    <property type="entry name" value="RelE/ParE_toxin_dom_sf"/>
</dbReference>
<organism evidence="1">
    <name type="scientific">freshwater metagenome</name>
    <dbReference type="NCBI Taxonomy" id="449393"/>
    <lineage>
        <taxon>unclassified sequences</taxon>
        <taxon>metagenomes</taxon>
        <taxon>ecological metagenomes</taxon>
    </lineage>
</organism>
<dbReference type="SUPFAM" id="SSF143011">
    <property type="entry name" value="RelE-like"/>
    <property type="match status" value="1"/>
</dbReference>
<accession>A0A6J6D1W4</accession>
<evidence type="ECO:0000313" key="1">
    <source>
        <dbReference type="EMBL" id="CAB4556619.1"/>
    </source>
</evidence>
<reference evidence="1" key="1">
    <citation type="submission" date="2020-05" db="EMBL/GenBank/DDBJ databases">
        <authorList>
            <person name="Chiriac C."/>
            <person name="Salcher M."/>
            <person name="Ghai R."/>
            <person name="Kavagutti S V."/>
        </authorList>
    </citation>
    <scope>NUCLEOTIDE SEQUENCE</scope>
</reference>